<evidence type="ECO:0000256" key="4">
    <source>
        <dbReference type="ARBA" id="ARBA00022842"/>
    </source>
</evidence>
<keyword evidence="3 7" id="KW-0479">Metal-binding</keyword>
<comment type="pathway">
    <text evidence="7">Quinol/quinone metabolism; menaquinone biosynthesis.</text>
</comment>
<keyword evidence="6 7" id="KW-0464">Manganese</keyword>
<evidence type="ECO:0000313" key="11">
    <source>
        <dbReference type="Proteomes" id="UP000537126"/>
    </source>
</evidence>
<comment type="pathway">
    <text evidence="7">Quinol/quinone metabolism; 1,4-dihydroxy-2-naphthoate biosynthesis; 1,4-dihydroxy-2-naphthoate from chorismate: step 2/7.</text>
</comment>
<accession>A0A846MMX6</accession>
<evidence type="ECO:0000256" key="1">
    <source>
        <dbReference type="ARBA" id="ARBA00022428"/>
    </source>
</evidence>
<dbReference type="GO" id="GO:0009234">
    <property type="term" value="P:menaquinone biosynthetic process"/>
    <property type="evidence" value="ECO:0007669"/>
    <property type="project" value="UniProtKB-UniRule"/>
</dbReference>
<evidence type="ECO:0000259" key="9">
    <source>
        <dbReference type="Pfam" id="PF02776"/>
    </source>
</evidence>
<dbReference type="GO" id="GO:0030145">
    <property type="term" value="F:manganese ion binding"/>
    <property type="evidence" value="ECO:0007669"/>
    <property type="project" value="UniProtKB-UniRule"/>
</dbReference>
<dbReference type="Pfam" id="PF02775">
    <property type="entry name" value="TPP_enzyme_C"/>
    <property type="match status" value="1"/>
</dbReference>
<dbReference type="Pfam" id="PF02776">
    <property type="entry name" value="TPP_enzyme_N"/>
    <property type="match status" value="1"/>
</dbReference>
<evidence type="ECO:0000256" key="2">
    <source>
        <dbReference type="ARBA" id="ARBA00022679"/>
    </source>
</evidence>
<dbReference type="CDD" id="cd07037">
    <property type="entry name" value="TPP_PYR_MenD"/>
    <property type="match status" value="1"/>
</dbReference>
<dbReference type="EC" id="2.2.1.9" evidence="7"/>
<gene>
    <name evidence="7" type="primary">menD</name>
    <name evidence="10" type="ORF">FHS56_000258</name>
</gene>
<dbReference type="PANTHER" id="PTHR42916:SF1">
    <property type="entry name" value="PROTEIN PHYLLO, CHLOROPLASTIC"/>
    <property type="match status" value="1"/>
</dbReference>
<dbReference type="AlphaFoldDB" id="A0A846MMX6"/>
<proteinExistence type="inferred from homology"/>
<reference evidence="10 11" key="1">
    <citation type="submission" date="2020-03" db="EMBL/GenBank/DDBJ databases">
        <title>Genomic Encyclopedia of Type Strains, Phase IV (KMG-IV): sequencing the most valuable type-strain genomes for metagenomic binning, comparative biology and taxonomic classification.</title>
        <authorList>
            <person name="Goeker M."/>
        </authorList>
    </citation>
    <scope>NUCLEOTIDE SEQUENCE [LARGE SCALE GENOMIC DNA]</scope>
    <source>
        <strain evidence="10 11">DSM 5718</strain>
    </source>
</reference>
<keyword evidence="5 7" id="KW-0786">Thiamine pyrophosphate</keyword>
<feature type="domain" description="Thiamine pyrophosphate enzyme N-terminal TPP-binding" evidence="9">
    <location>
        <begin position="7"/>
        <end position="119"/>
    </location>
</feature>
<dbReference type="PANTHER" id="PTHR42916">
    <property type="entry name" value="2-SUCCINYL-5-ENOLPYRUVYL-6-HYDROXY-3-CYCLOHEXENE-1-CARBOXYLATE SYNTHASE"/>
    <property type="match status" value="1"/>
</dbReference>
<dbReference type="CDD" id="cd02009">
    <property type="entry name" value="TPP_SHCHC_synthase"/>
    <property type="match status" value="1"/>
</dbReference>
<keyword evidence="4 7" id="KW-0460">Magnesium</keyword>
<dbReference type="GO" id="GO:0030976">
    <property type="term" value="F:thiamine pyrophosphate binding"/>
    <property type="evidence" value="ECO:0007669"/>
    <property type="project" value="UniProtKB-UniRule"/>
</dbReference>
<comment type="subunit">
    <text evidence="7">Homodimer.</text>
</comment>
<comment type="function">
    <text evidence="7">Catalyzes the thiamine diphosphate-dependent decarboxylation of 2-oxoglutarate and the subsequent addition of the resulting succinic semialdehyde-thiamine pyrophosphate anion to isochorismate to yield 2-succinyl-5-enolpyruvyl-6-hydroxy-3-cyclohexene-1-carboxylate (SEPHCHC).</text>
</comment>
<evidence type="ECO:0000313" key="10">
    <source>
        <dbReference type="EMBL" id="NIK72772.1"/>
    </source>
</evidence>
<dbReference type="RefSeq" id="WP_166918078.1">
    <property type="nucleotide sequence ID" value="NZ_JAASRN010000001.1"/>
</dbReference>
<dbReference type="InterPro" id="IPR012001">
    <property type="entry name" value="Thiamin_PyroP_enz_TPP-bd_dom"/>
</dbReference>
<protein>
    <recommendedName>
        <fullName evidence="7">2-succinyl-5-enolpyruvyl-6-hydroxy-3-cyclohexene-1-carboxylate synthase</fullName>
        <shortName evidence="7">SEPHCHC synthase</shortName>
        <ecNumber evidence="7">2.2.1.9</ecNumber>
    </recommendedName>
    <alternativeName>
        <fullName evidence="7">Menaquinone biosynthesis protein MenD</fullName>
    </alternativeName>
</protein>
<dbReference type="GO" id="GO:0000287">
    <property type="term" value="F:magnesium ion binding"/>
    <property type="evidence" value="ECO:0007669"/>
    <property type="project" value="UniProtKB-UniRule"/>
</dbReference>
<dbReference type="Gene3D" id="3.40.50.1220">
    <property type="entry name" value="TPP-binding domain"/>
    <property type="match status" value="1"/>
</dbReference>
<keyword evidence="2 7" id="KW-0808">Transferase</keyword>
<organism evidence="10 11">
    <name type="scientific">Thermonema lapsum</name>
    <dbReference type="NCBI Taxonomy" id="28195"/>
    <lineage>
        <taxon>Bacteria</taxon>
        <taxon>Pseudomonadati</taxon>
        <taxon>Bacteroidota</taxon>
        <taxon>Cytophagia</taxon>
        <taxon>Cytophagales</taxon>
        <taxon>Thermonemataceae</taxon>
        <taxon>Thermonema</taxon>
    </lineage>
</organism>
<comment type="caution">
    <text evidence="10">The sequence shown here is derived from an EMBL/GenBank/DDBJ whole genome shotgun (WGS) entry which is preliminary data.</text>
</comment>
<dbReference type="GO" id="GO:0070204">
    <property type="term" value="F:2-succinyl-5-enolpyruvyl-6-hydroxy-3-cyclohexene-1-carboxylic-acid synthase activity"/>
    <property type="evidence" value="ECO:0007669"/>
    <property type="project" value="UniProtKB-UniRule"/>
</dbReference>
<dbReference type="UniPathway" id="UPA00079"/>
<dbReference type="Gene3D" id="3.40.50.970">
    <property type="match status" value="2"/>
</dbReference>
<dbReference type="PIRSF" id="PIRSF004983">
    <property type="entry name" value="MenD"/>
    <property type="match status" value="1"/>
</dbReference>
<dbReference type="HAMAP" id="MF_01659">
    <property type="entry name" value="MenD"/>
    <property type="match status" value="1"/>
</dbReference>
<evidence type="ECO:0000256" key="6">
    <source>
        <dbReference type="ARBA" id="ARBA00023211"/>
    </source>
</evidence>
<dbReference type="SUPFAM" id="SSF52518">
    <property type="entry name" value="Thiamin diphosphate-binding fold (THDP-binding)"/>
    <property type="match status" value="2"/>
</dbReference>
<evidence type="ECO:0000259" key="8">
    <source>
        <dbReference type="Pfam" id="PF02775"/>
    </source>
</evidence>
<keyword evidence="11" id="KW-1185">Reference proteome</keyword>
<evidence type="ECO:0000256" key="5">
    <source>
        <dbReference type="ARBA" id="ARBA00023052"/>
    </source>
</evidence>
<dbReference type="NCBIfam" id="TIGR00173">
    <property type="entry name" value="menD"/>
    <property type="match status" value="1"/>
</dbReference>
<dbReference type="InterPro" id="IPR004433">
    <property type="entry name" value="MenaQ_synth_MenD"/>
</dbReference>
<dbReference type="InterPro" id="IPR011766">
    <property type="entry name" value="TPP_enzyme_TPP-bd"/>
</dbReference>
<dbReference type="SUPFAM" id="SSF52467">
    <property type="entry name" value="DHS-like NAD/FAD-binding domain"/>
    <property type="match status" value="1"/>
</dbReference>
<comment type="cofactor">
    <cofactor evidence="7">
        <name>Mg(2+)</name>
        <dbReference type="ChEBI" id="CHEBI:18420"/>
    </cofactor>
    <cofactor evidence="7">
        <name>Mn(2+)</name>
        <dbReference type="ChEBI" id="CHEBI:29035"/>
    </cofactor>
</comment>
<evidence type="ECO:0000256" key="3">
    <source>
        <dbReference type="ARBA" id="ARBA00022723"/>
    </source>
</evidence>
<sequence length="564" mass="63460">MKAYHAAYQIVQILAARGLRHVVISPGSRSAPLTLAFAHHPKIHTYVVHDERSAAYQALGIAQTLCEAVALVCTSGTAAVNFAPAVVEAFYLEVPLLVLTADRPPEWIDQQDGQAIHQQHLFAPHVKKSYQLPVSYEHPDARWHLQRSINEAYNDAMRFPRGPVHVNCPFREPLYPAPDDQPTFEEHCRTIEEISAQNHSPDKESLALLASLWEQAQRPLILLGQSAYLASFYEDVEQFCNRTNTPLIHGRLANYPFSSGLPYPNILPHTLAPDLLITAGGSVLSKPLKLLLRSHPPKYHWHIQTAGKVADPFRSLTHLLRCNEAAFFKASLQLFAPKAVQYRKQIEQLAATYESYLHESPYLQAGELHELWLTQEVLKRLPAQSLLYVANSSPVRYVEMLRSPREVLVRANRGTSGIDGCTSTALGAARVEQRPVFLLTGDVAFFYDSNAFWEAPQTLNFKVILINNQGGGIFRLIEGPRQQQSIGITFFETPHQRRAASLMAHYGIPCFEVYSTADFESQWKAFVSQEGIAVMEVMVDRQQNAHIFEKFQQSWKEKLLAASP</sequence>
<dbReference type="UniPathway" id="UPA01057">
    <property type="reaction ID" value="UER00164"/>
</dbReference>
<dbReference type="InterPro" id="IPR029061">
    <property type="entry name" value="THDP-binding"/>
</dbReference>
<comment type="similarity">
    <text evidence="7">Belongs to the TPP enzyme family. MenD subfamily.</text>
</comment>
<feature type="domain" description="Thiamine pyrophosphate enzyme TPP-binding" evidence="8">
    <location>
        <begin position="402"/>
        <end position="537"/>
    </location>
</feature>
<dbReference type="EMBL" id="JAASRN010000001">
    <property type="protein sequence ID" value="NIK72772.1"/>
    <property type="molecule type" value="Genomic_DNA"/>
</dbReference>
<dbReference type="Proteomes" id="UP000537126">
    <property type="component" value="Unassembled WGS sequence"/>
</dbReference>
<name>A0A846MMX6_9BACT</name>
<comment type="catalytic activity">
    <reaction evidence="7">
        <text>isochorismate + 2-oxoglutarate + H(+) = 5-enolpyruvoyl-6-hydroxy-2-succinyl-cyclohex-3-ene-1-carboxylate + CO2</text>
        <dbReference type="Rhea" id="RHEA:25593"/>
        <dbReference type="ChEBI" id="CHEBI:15378"/>
        <dbReference type="ChEBI" id="CHEBI:16526"/>
        <dbReference type="ChEBI" id="CHEBI:16810"/>
        <dbReference type="ChEBI" id="CHEBI:29780"/>
        <dbReference type="ChEBI" id="CHEBI:58818"/>
        <dbReference type="EC" id="2.2.1.9"/>
    </reaction>
</comment>
<keyword evidence="1 7" id="KW-0474">Menaquinone biosynthesis</keyword>
<comment type="cofactor">
    <cofactor evidence="7">
        <name>thiamine diphosphate</name>
        <dbReference type="ChEBI" id="CHEBI:58937"/>
    </cofactor>
    <text evidence="7">Binds 1 thiamine pyrophosphate per subunit.</text>
</comment>
<evidence type="ECO:0000256" key="7">
    <source>
        <dbReference type="HAMAP-Rule" id="MF_01659"/>
    </source>
</evidence>
<dbReference type="InterPro" id="IPR029035">
    <property type="entry name" value="DHS-like_NAD/FAD-binding_dom"/>
</dbReference>